<feature type="compositionally biased region" description="Basic and acidic residues" evidence="2">
    <location>
        <begin position="1613"/>
        <end position="1633"/>
    </location>
</feature>
<dbReference type="EMBL" id="JBCEZU010000123">
    <property type="protein sequence ID" value="KAK9526885.1"/>
    <property type="molecule type" value="Genomic_DNA"/>
</dbReference>
<keyword evidence="1" id="KW-0862">Zinc</keyword>
<proteinExistence type="predicted"/>
<feature type="region of interest" description="Disordered" evidence="2">
    <location>
        <begin position="1976"/>
        <end position="2082"/>
    </location>
</feature>
<comment type="caution">
    <text evidence="4">The sequence shown here is derived from an EMBL/GenBank/DDBJ whole genome shotgun (WGS) entry which is preliminary data.</text>
</comment>
<dbReference type="PROSITE" id="PS00028">
    <property type="entry name" value="ZINC_FINGER_C2H2_1"/>
    <property type="match status" value="2"/>
</dbReference>
<feature type="compositionally biased region" description="Low complexity" evidence="2">
    <location>
        <begin position="1121"/>
        <end position="1138"/>
    </location>
</feature>
<dbReference type="GO" id="GO:0008270">
    <property type="term" value="F:zinc ion binding"/>
    <property type="evidence" value="ECO:0007669"/>
    <property type="project" value="UniProtKB-KW"/>
</dbReference>
<feature type="region of interest" description="Disordered" evidence="2">
    <location>
        <begin position="739"/>
        <end position="880"/>
    </location>
</feature>
<dbReference type="SMART" id="SM00355">
    <property type="entry name" value="ZnF_C2H2"/>
    <property type="match status" value="6"/>
</dbReference>
<feature type="compositionally biased region" description="Basic and acidic residues" evidence="2">
    <location>
        <begin position="743"/>
        <end position="767"/>
    </location>
</feature>
<evidence type="ECO:0000256" key="1">
    <source>
        <dbReference type="PROSITE-ProRule" id="PRU00042"/>
    </source>
</evidence>
<name>A0AAW1EXW0_ZOAVI</name>
<feature type="compositionally biased region" description="Polar residues" evidence="2">
    <location>
        <begin position="1660"/>
        <end position="1670"/>
    </location>
</feature>
<gene>
    <name evidence="4" type="ORF">VZT92_015559</name>
</gene>
<feature type="region of interest" description="Disordered" evidence="2">
    <location>
        <begin position="1271"/>
        <end position="1365"/>
    </location>
</feature>
<keyword evidence="5" id="KW-1185">Reference proteome</keyword>
<feature type="region of interest" description="Disordered" evidence="2">
    <location>
        <begin position="1660"/>
        <end position="1680"/>
    </location>
</feature>
<accession>A0AAW1EXW0</accession>
<evidence type="ECO:0000313" key="5">
    <source>
        <dbReference type="Proteomes" id="UP001488805"/>
    </source>
</evidence>
<evidence type="ECO:0000313" key="4">
    <source>
        <dbReference type="EMBL" id="KAK9526885.1"/>
    </source>
</evidence>
<feature type="compositionally biased region" description="Polar residues" evidence="2">
    <location>
        <begin position="768"/>
        <end position="780"/>
    </location>
</feature>
<evidence type="ECO:0000256" key="2">
    <source>
        <dbReference type="SAM" id="MobiDB-lite"/>
    </source>
</evidence>
<sequence length="2470" mass="273968">MDRISLGCQVCLTTFTKLWDLKQHMSSHAHQQKCADVFKQDIYKDSGNFPYITLVKHRAKQEIRQLLTGLTLCFSRETDTIFYLCHLCEEKHQSERIVAHLTTIDHCSNYSSHTNPNVLKFSWIASKNVKDILRPKVRHGVKENGGGQLQLLDLPGNQLKKLRTSSYSEVMRTLSENETLLKLLEAIKPKRVMIQTYQRDSNREHPLIGMQHLVECICVGQTEKRHYLCTICHLTLAAHAIIKHVLSFDHIFCYFRAWHPRTMLAKESYKAYSPVLGSTMLNFAKQTEQIHGTANADMKQVSLEPAKFTSVNFACYADALKELESIRKENNESSLITSVTPGNKLALKELESIRKENNESSLITSVTPGNKLDLKKLESIRKENKESSLIKSEPPGNKLGLPSELYKLRCQNCSMSFMNMSDYCKHSSKDTHKKIVKKIFRGGPEHSDQPEWKPSLGLYKSLIESLGQNQPLVGVPLVVTCVCTQVQKEPIYVCFACEDCFTDSLLRQHFDSQKHVIHTLLYQNPWRLTLAWENRLDVKVLRSMAWEEEKEKPDEMMLKVLDMPNEMFQRLLTLSFPKVMESLALQHIVLKHDIPKCETYSKLDDNDRFPRLGRQFLVRHDFSVVGQQPMVGFLCLLCKRRLSDDECYAHEFSRKHIATFIDNFHPGSLDSNTDEETFLDLAKKAARYHSVSNVQVIKLNKPIREPCSYSIALNILTSANMRERKANLTPRILPRMKLVPSQKLKDVEKAHVRDNGQKNSRMMEERVGTTSQKSTDNSETTPKETVEVGAEVTDARCLQSGENAERGNDKETPTSSEKESEKRREAFSKTSSEEKKQSETRQAIKEKIEKPTASKPSGDATENRQNTDENKIGKETSKSSKRVFTLKREISQEDTCPVEDVGQGIIKQRLTFKGAPQNLLSSGQKEVTTPDKASFKVDQQPADQLWQYLKRKTREPVVGLGALLECSCDERDPIYLCECCSLKIPEKDIVSHVTGVDHQKTYLVGVQKLPPPPGMHQGKRIRHLAALFEQDNGYGAAQVVELDDAIYNNISKQDFDSAIQTVKELQDQQNCGHELPSTSSLSGVQPVDSSVTLNAQHGVCFMKDNFQVVKMETDDSEDSEAQSSSVTTSMPVMTETTSNATKVPTESNEAHIKASKSPDPSLDTTTSTAPIYKLKAATSSCTTVNNKSRETANKCAATIPICTATTSTSSATISRTTSTKTSATLPKTLDSRTGAAADVRAASYKAATHSKTESTVGCEAACRTAPGFKMENASRSSESASKTVVASQTVGRSVSSAKMTETSVSCENTGASVKTAHVKSSVRSPADVAPNIPQSKAPAAPHLTTPQNPPAEPSQICTSEKRPSVSSPEVGLNQLIKVSCGQRKQVYCRLCSVRLLKSDHTCSADHQLNYVKIKYPKWTCKESELESKLHEIVTHLAAIERNVGTPSFPTVKVTIDVYKELADLSPEKALERLKAMLARGLGVSSPSTATPGEVLRQVSGASPLEASSPDDGMYMPQNKGLSPDYQSEQENKHLRQSLVQISEIESSSKEEGSLAVGQFGRSQSVESSEPEADDQILDQLHSILNKNEPVANPRIQDAGVAAAKMQKPQTPDGCKETPEWRPQQERSHPEIQDTRKMLEGSKKKSPVQFFNPEQLSSAATVNAEQQNQPRHSQKVGPVSKHWGAHPRISIGESAEGSSNLSRYLKVMGHDCETIIGMGFVWECRFVSEGPGPIRSAFYLCESCSVKLDLMDICRHMISDEHQFNVIMSQQPELLYFWPESYVLHPPDVYLEKWMKLEILNGIAQKLSIGERRCKTDAQSILLGMELYESVRTASFSEALEMVKKIKREQKLSVSFKTICTPQRKEQLPEDQHSPEESLSMEMQTAQALETDRRSGNGPGQTTEIHRFQETVGDLDGVKPRRVLSPLGGTSVSSKADYVVSPCSGVATCLGHQEQPDPRPLVSQHQRTVAELPVKQAEVHSESTSTSVVCPQTTQTLSVSSRDQHPPTQKRPAVEPIETLIRSSANNPNLKDPLPAKRKRTYNELEPIIQPSPQSVSDPAATSIPLSLQDKDPGPGSDEQDMPAVDQTTFDHLMALYRQRKSELNVSPCTSAPGNGETTTSCANSLSESGMQRRRCDQRFMQTTSQTAMNDTYALEKFNSFLDSSTSARGDLLFGATRAKAVGTTLPYASTADPSGPQHQRSIGAQTTFENTSQSNPSPINGAVINSNEEDITEVNRGNVVTHSFSSVAEISPSDPLGRYGQYNQMAYVTNGQSGYFSAEAVGSCSTPGNPPVHTGSSFHSEGYPTRGLYLPSQIHPEQGTTRQSLQSFGNSLPTQLPPEWMTLRLQQQQQIILQQQQQLIQQRRSSWTSTSMAAGNGNMTNEAAYVGAVSFTTPANISQNLFYDYRLALTKNSNNITTQNNPQVYHNPPGIYYPAAANTQVMSQAYANSFFTSGGGFSTVAPSMINRSPP</sequence>
<feature type="compositionally biased region" description="Basic and acidic residues" evidence="2">
    <location>
        <begin position="1862"/>
        <end position="1875"/>
    </location>
</feature>
<feature type="region of interest" description="Disordered" evidence="2">
    <location>
        <begin position="1112"/>
        <end position="1165"/>
    </location>
</feature>
<feature type="region of interest" description="Disordered" evidence="2">
    <location>
        <begin position="2287"/>
        <end position="2306"/>
    </location>
</feature>
<feature type="region of interest" description="Disordered" evidence="2">
    <location>
        <begin position="1862"/>
        <end position="1901"/>
    </location>
</feature>
<reference evidence="4 5" key="1">
    <citation type="journal article" date="2024" name="Genome Biol. Evol.">
        <title>Chromosome-level genome assembly of the viviparous eelpout Zoarces viviparus.</title>
        <authorList>
            <person name="Fuhrmann N."/>
            <person name="Brasseur M.V."/>
            <person name="Bakowski C.E."/>
            <person name="Podsiadlowski L."/>
            <person name="Prost S."/>
            <person name="Krehenwinkel H."/>
            <person name="Mayer C."/>
        </authorList>
    </citation>
    <scope>NUCLEOTIDE SEQUENCE [LARGE SCALE GENOMIC DNA]</scope>
    <source>
        <strain evidence="4">NO-MEL_2022_Ind0_liver</strain>
    </source>
</reference>
<feature type="domain" description="C2H2-type" evidence="3">
    <location>
        <begin position="6"/>
        <end position="33"/>
    </location>
</feature>
<keyword evidence="1" id="KW-0479">Metal-binding</keyword>
<keyword evidence="1" id="KW-0863">Zinc-finger</keyword>
<feature type="compositionally biased region" description="Basic and acidic residues" evidence="2">
    <location>
        <begin position="861"/>
        <end position="878"/>
    </location>
</feature>
<evidence type="ECO:0000259" key="3">
    <source>
        <dbReference type="PROSITE" id="PS50157"/>
    </source>
</evidence>
<protein>
    <recommendedName>
        <fullName evidence="3">C2H2-type domain-containing protein</fullName>
    </recommendedName>
</protein>
<feature type="region of interest" description="Disordered" evidence="2">
    <location>
        <begin position="1500"/>
        <end position="1573"/>
    </location>
</feature>
<feature type="compositionally biased region" description="Polar residues" evidence="2">
    <location>
        <begin position="1989"/>
        <end position="2000"/>
    </location>
</feature>
<feature type="compositionally biased region" description="Low complexity" evidence="2">
    <location>
        <begin position="1155"/>
        <end position="1165"/>
    </location>
</feature>
<feature type="compositionally biased region" description="Polar residues" evidence="2">
    <location>
        <begin position="1273"/>
        <end position="1312"/>
    </location>
</feature>
<organism evidence="4 5">
    <name type="scientific">Zoarces viviparus</name>
    <name type="common">Viviparous eelpout</name>
    <name type="synonym">Blennius viviparus</name>
    <dbReference type="NCBI Taxonomy" id="48416"/>
    <lineage>
        <taxon>Eukaryota</taxon>
        <taxon>Metazoa</taxon>
        <taxon>Chordata</taxon>
        <taxon>Craniata</taxon>
        <taxon>Vertebrata</taxon>
        <taxon>Euteleostomi</taxon>
        <taxon>Actinopterygii</taxon>
        <taxon>Neopterygii</taxon>
        <taxon>Teleostei</taxon>
        <taxon>Neoteleostei</taxon>
        <taxon>Acanthomorphata</taxon>
        <taxon>Eupercaria</taxon>
        <taxon>Perciformes</taxon>
        <taxon>Cottioidei</taxon>
        <taxon>Zoarcales</taxon>
        <taxon>Zoarcidae</taxon>
        <taxon>Zoarcinae</taxon>
        <taxon>Zoarces</taxon>
    </lineage>
</organism>
<feature type="compositionally biased region" description="Basic and acidic residues" evidence="2">
    <location>
        <begin position="803"/>
        <end position="852"/>
    </location>
</feature>
<dbReference type="Proteomes" id="UP001488805">
    <property type="component" value="Unassembled WGS sequence"/>
</dbReference>
<feature type="region of interest" description="Disordered" evidence="2">
    <location>
        <begin position="1604"/>
        <end position="1633"/>
    </location>
</feature>
<dbReference type="InterPro" id="IPR013087">
    <property type="entry name" value="Znf_C2H2_type"/>
</dbReference>
<dbReference type="PROSITE" id="PS50157">
    <property type="entry name" value="ZINC_FINGER_C2H2_2"/>
    <property type="match status" value="1"/>
</dbReference>